<gene>
    <name evidence="1" type="ORF">CSEC_0488</name>
</gene>
<comment type="caution">
    <text evidence="1">The sequence shown here is derived from an EMBL/GenBank/DDBJ whole genome shotgun (WGS) entry which is preliminary data.</text>
</comment>
<dbReference type="AlphaFoldDB" id="A0A090DWV8"/>
<protein>
    <submittedName>
        <fullName evidence="1">Uncharacterized protein</fullName>
    </submittedName>
</protein>
<dbReference type="RefSeq" id="WP_041016834.1">
    <property type="nucleotide sequence ID" value="NZ_CCEJ010000003.1"/>
</dbReference>
<dbReference type="EMBL" id="CCEJ010000003">
    <property type="protein sequence ID" value="CDR33324.1"/>
    <property type="molecule type" value="Genomic_DNA"/>
</dbReference>
<proteinExistence type="predicted"/>
<reference evidence="1" key="2">
    <citation type="submission" date="2014-09" db="EMBL/GenBank/DDBJ databases">
        <title>Criblamydia sequanensis harbors a mega-plasmid encoding arsenite resistance.</title>
        <authorList>
            <person name="Bertelli C."/>
            <person name="Goesmann A."/>
            <person name="Greub G."/>
        </authorList>
    </citation>
    <scope>NUCLEOTIDE SEQUENCE [LARGE SCALE GENOMIC DNA]</scope>
    <source>
        <strain evidence="1">CRIB-18</strain>
    </source>
</reference>
<evidence type="ECO:0000313" key="2">
    <source>
        <dbReference type="Proteomes" id="UP000031552"/>
    </source>
</evidence>
<reference evidence="1" key="1">
    <citation type="submission" date="2013-12" db="EMBL/GenBank/DDBJ databases">
        <authorList>
            <person name="Linke B."/>
        </authorList>
    </citation>
    <scope>NUCLEOTIDE SEQUENCE [LARGE SCALE GENOMIC DNA]</scope>
    <source>
        <strain evidence="1">CRIB-18</strain>
    </source>
</reference>
<keyword evidence="2" id="KW-1185">Reference proteome</keyword>
<evidence type="ECO:0000313" key="1">
    <source>
        <dbReference type="EMBL" id="CDR33324.1"/>
    </source>
</evidence>
<sequence>MDIRETPFRDFKEAVSFIDHCRHISPQLADRITPIIQGLLADPKNPEMCKLILKELSGCAKTDQILTNLWLELYSALPSKTLIEKESSLTKKNFELMERAIDCKDSEILTQCNGFFLKIWQSEGLKCEDHSKLKKIASKSNIGMLLLLWDAPTHPEFIESRGFLLRLNYSTAIHYFASFNKAKKCWYTPPIIIKLTDNFFNATSANFLFETIRGFKNLIKIDVSNCAMSSPLRLSLVEKTMEEGIPIFTLKDKLLEEQFSKKSILILFKLAFADQDEVLAFKVISYINQKWEKLKIGDSFVSKLTHLFPTSKLLEIVTKTNLRVKFFGDSIVSIKGKILPYLSFFKVPEWLNYSLRLNLTDKIEDLKEIKDLILGHPNLITLKFNQTITPLLAHQLCKILKKNDRLELDLSNCLMSENDKALLHSEETLKNRIKFRNETYEKKLLDEPLNKKNALKQMKIAIRDKNETLLHQCNIFFIDLHFNGRAKEKELIKLSEIAKDSGLGIMKVLWQTKIRLAVSSSQALIFKLNGESACRHILSFTKRDWYQPSKVFEVTSKIIDMGGFRNLVKKTQNVIEVVLNQPLDKKTVAGLQKLLEKMPLTFEIIDLSQCNIPSDFEDPWVKHHYRFDHVQILMPKTIMLNLAS</sequence>
<dbReference type="Proteomes" id="UP000031552">
    <property type="component" value="Unassembled WGS sequence"/>
</dbReference>
<organism evidence="1 2">
    <name type="scientific">Candidatus Criblamydia sequanensis CRIB-18</name>
    <dbReference type="NCBI Taxonomy" id="1437425"/>
    <lineage>
        <taxon>Bacteria</taxon>
        <taxon>Pseudomonadati</taxon>
        <taxon>Chlamydiota</taxon>
        <taxon>Chlamydiia</taxon>
        <taxon>Parachlamydiales</taxon>
        <taxon>Candidatus Criblamydiaceae</taxon>
        <taxon>Candidatus Criblamydia</taxon>
    </lineage>
</organism>
<name>A0A090DWV8_9BACT</name>
<accession>A0A090DWV8</accession>